<protein>
    <recommendedName>
        <fullName evidence="1">DH domain-containing protein</fullName>
    </recommendedName>
</protein>
<proteinExistence type="predicted"/>
<dbReference type="SUPFAM" id="SSF48065">
    <property type="entry name" value="DBL homology domain (DH-domain)"/>
    <property type="match status" value="1"/>
</dbReference>
<dbReference type="InterPro" id="IPR011989">
    <property type="entry name" value="ARM-like"/>
</dbReference>
<dbReference type="PROSITE" id="PS50010">
    <property type="entry name" value="DH_2"/>
    <property type="match status" value="1"/>
</dbReference>
<dbReference type="Gene3D" id="2.30.29.30">
    <property type="entry name" value="Pleckstrin-homology domain (PH domain)/Phosphotyrosine-binding domain (PTB)"/>
    <property type="match status" value="1"/>
</dbReference>
<reference evidence="2 3" key="1">
    <citation type="journal article" date="2019" name="PLoS Negl. Trop. Dis.">
        <title>Whole genome sequencing of Entamoeba nuttalli reveals mammalian host-related molecular signatures and a novel octapeptide-repeat surface protein.</title>
        <authorList>
            <person name="Tanaka M."/>
            <person name="Makiuchi T."/>
            <person name="Komiyama T."/>
            <person name="Shiina T."/>
            <person name="Osaki K."/>
            <person name="Tachibana H."/>
        </authorList>
    </citation>
    <scope>NUCLEOTIDE SEQUENCE [LARGE SCALE GENOMIC DNA]</scope>
    <source>
        <strain evidence="2 3">P19-061405</strain>
    </source>
</reference>
<gene>
    <name evidence="2" type="ORF">ENUP19_0172G0013</name>
</gene>
<dbReference type="InterPro" id="IPR016024">
    <property type="entry name" value="ARM-type_fold"/>
</dbReference>
<evidence type="ECO:0000313" key="3">
    <source>
        <dbReference type="Proteomes" id="UP001628156"/>
    </source>
</evidence>
<feature type="domain" description="DH" evidence="1">
    <location>
        <begin position="415"/>
        <end position="596"/>
    </location>
</feature>
<dbReference type="Proteomes" id="UP001628156">
    <property type="component" value="Unassembled WGS sequence"/>
</dbReference>
<dbReference type="EMBL" id="BAAFRS010000172">
    <property type="protein sequence ID" value="GAB1224061.1"/>
    <property type="molecule type" value="Genomic_DNA"/>
</dbReference>
<dbReference type="InterPro" id="IPR035899">
    <property type="entry name" value="DBL_dom_sf"/>
</dbReference>
<dbReference type="PANTHER" id="PTHR12673">
    <property type="entry name" value="FACIOGENITAL DYSPLASIA PROTEIN"/>
    <property type="match status" value="1"/>
</dbReference>
<dbReference type="SUPFAM" id="SSF50729">
    <property type="entry name" value="PH domain-like"/>
    <property type="match status" value="1"/>
</dbReference>
<dbReference type="PANTHER" id="PTHR12673:SF263">
    <property type="entry name" value="PLECKSTRIN DOMAIN-CONTAINING PROTEIN"/>
    <property type="match status" value="1"/>
</dbReference>
<dbReference type="SUPFAM" id="SSF48371">
    <property type="entry name" value="ARM repeat"/>
    <property type="match status" value="1"/>
</dbReference>
<dbReference type="InterPro" id="IPR000219">
    <property type="entry name" value="DH_dom"/>
</dbReference>
<name>A0ABQ0DMK6_9EUKA</name>
<dbReference type="Gene3D" id="1.25.10.10">
    <property type="entry name" value="Leucine-rich Repeat Variant"/>
    <property type="match status" value="1"/>
</dbReference>
<organism evidence="2 3">
    <name type="scientific">Entamoeba nuttalli</name>
    <dbReference type="NCBI Taxonomy" id="412467"/>
    <lineage>
        <taxon>Eukaryota</taxon>
        <taxon>Amoebozoa</taxon>
        <taxon>Evosea</taxon>
        <taxon>Archamoebae</taxon>
        <taxon>Mastigamoebida</taxon>
        <taxon>Entamoebidae</taxon>
        <taxon>Entamoeba</taxon>
    </lineage>
</organism>
<comment type="caution">
    <text evidence="2">The sequence shown here is derived from an EMBL/GenBank/DDBJ whole genome shotgun (WGS) entry which is preliminary data.</text>
</comment>
<dbReference type="SMART" id="SM00325">
    <property type="entry name" value="RhoGEF"/>
    <property type="match status" value="1"/>
</dbReference>
<sequence length="738" mass="85476">MQSIDKYLLPDVSLSSKELAIVTQLNTLISDPSSRENGLSFILKRISQPMFREFLLRVHPQLYTHLLKSSNDDFGTLQVSLFIVHALSIYPHFINLLVKYDISVFEDLTSLLQSRDDPSITAHTLEIVLNASTSIEDKTLLQPLIDPLLSFFRGNVQHRNLAGKCLCILLTCSANQISFVKQEGIYAILNILYSHVYDEQLLASAMLLQLIKTPNKELAVKLRKIVILNNVLQLIKPLISTGGQLTIRAWQISALLTLATGYEKRFIQSGIFFDAVELIGDQNDKIKETLPCALTVILAVTIDSNLLDVCRGFSLADRLRNCVEHLNQYEPSLRLVILNIIRNLAVDEGLREELQTVKIANYLKTSLNDNNSLEKARIEILTLLKENIEPTSGITIGRDSVEVKRFADMNMKKTQAKQIVEEIVTTEQEYCEHLKCVVEEIKPNFQLVLSEKEIYDIFSNIEDVSNYQQKFLKVLKERWEQQKEREWVEISDLFENYFCEEMKNIYKEYMTRCNQANDYYQTLKKESKKVRKVALDLGIKRIYIPTFLIYPIQRLPRYLLLLETLSKNVPENYEEHNKLLSVKDRANKIVNWLNEEIRKYENEVSLKQWTNKLELSPVNNRIFIAEFHQVMVKASKMVNVCSIILFNDIVIFLKRKKNKDKILNQINLIDLKVFEVEDEKTTFMLVFPSPTNNNEDQRYMLYLSNDDEMKAIFSTLKKAVNLAKTQKKNMISRSASFI</sequence>
<dbReference type="Gene3D" id="1.20.900.10">
    <property type="entry name" value="Dbl homology (DH) domain"/>
    <property type="match status" value="1"/>
</dbReference>
<evidence type="ECO:0000259" key="1">
    <source>
        <dbReference type="PROSITE" id="PS50010"/>
    </source>
</evidence>
<dbReference type="Pfam" id="PF00621">
    <property type="entry name" value="RhoGEF"/>
    <property type="match status" value="1"/>
</dbReference>
<evidence type="ECO:0000313" key="2">
    <source>
        <dbReference type="EMBL" id="GAB1224061.1"/>
    </source>
</evidence>
<keyword evidence="3" id="KW-1185">Reference proteome</keyword>
<dbReference type="InterPro" id="IPR011993">
    <property type="entry name" value="PH-like_dom_sf"/>
</dbReference>
<dbReference type="InterPro" id="IPR051092">
    <property type="entry name" value="FYVE_RhoGEF_PH"/>
</dbReference>
<accession>A0ABQ0DMK6</accession>